<sequence length="55" mass="6939">MIFWVCLIQWRKQPLRLIQSLWLKLYWLLVIWMTGALQIIWLGILRKMMCIWMFI</sequence>
<organism evidence="2">
    <name type="scientific">Rhizophora mucronata</name>
    <name type="common">Asiatic mangrove</name>
    <dbReference type="NCBI Taxonomy" id="61149"/>
    <lineage>
        <taxon>Eukaryota</taxon>
        <taxon>Viridiplantae</taxon>
        <taxon>Streptophyta</taxon>
        <taxon>Embryophyta</taxon>
        <taxon>Tracheophyta</taxon>
        <taxon>Spermatophyta</taxon>
        <taxon>Magnoliopsida</taxon>
        <taxon>eudicotyledons</taxon>
        <taxon>Gunneridae</taxon>
        <taxon>Pentapetalae</taxon>
        <taxon>rosids</taxon>
        <taxon>fabids</taxon>
        <taxon>Malpighiales</taxon>
        <taxon>Rhizophoraceae</taxon>
        <taxon>Rhizophora</taxon>
    </lineage>
</organism>
<evidence type="ECO:0000256" key="1">
    <source>
        <dbReference type="SAM" id="Phobius"/>
    </source>
</evidence>
<feature type="transmembrane region" description="Helical" evidence="1">
    <location>
        <begin position="25"/>
        <end position="45"/>
    </location>
</feature>
<protein>
    <submittedName>
        <fullName evidence="2">Uncharacterized protein</fullName>
    </submittedName>
</protein>
<proteinExistence type="predicted"/>
<keyword evidence="1" id="KW-1133">Transmembrane helix</keyword>
<keyword evidence="1" id="KW-0812">Transmembrane</keyword>
<name>A0A2P2PAK0_RHIMU</name>
<dbReference type="AlphaFoldDB" id="A0A2P2PAK0"/>
<keyword evidence="1" id="KW-0472">Membrane</keyword>
<reference evidence="2" key="1">
    <citation type="submission" date="2018-02" db="EMBL/GenBank/DDBJ databases">
        <title>Rhizophora mucronata_Transcriptome.</title>
        <authorList>
            <person name="Meera S.P."/>
            <person name="Sreeshan A."/>
            <person name="Augustine A."/>
        </authorList>
    </citation>
    <scope>NUCLEOTIDE SEQUENCE</scope>
    <source>
        <tissue evidence="2">Leaf</tissue>
    </source>
</reference>
<evidence type="ECO:0000313" key="2">
    <source>
        <dbReference type="EMBL" id="MBX51785.1"/>
    </source>
</evidence>
<dbReference type="EMBL" id="GGEC01071301">
    <property type="protein sequence ID" value="MBX51785.1"/>
    <property type="molecule type" value="Transcribed_RNA"/>
</dbReference>
<accession>A0A2P2PAK0</accession>